<dbReference type="OMA" id="CPEHECM"/>
<organism evidence="2 3">
    <name type="scientific">Ceratopteris richardii</name>
    <name type="common">Triangle waterfern</name>
    <dbReference type="NCBI Taxonomy" id="49495"/>
    <lineage>
        <taxon>Eukaryota</taxon>
        <taxon>Viridiplantae</taxon>
        <taxon>Streptophyta</taxon>
        <taxon>Embryophyta</taxon>
        <taxon>Tracheophyta</taxon>
        <taxon>Polypodiopsida</taxon>
        <taxon>Polypodiidae</taxon>
        <taxon>Polypodiales</taxon>
        <taxon>Pteridineae</taxon>
        <taxon>Pteridaceae</taxon>
        <taxon>Parkerioideae</taxon>
        <taxon>Ceratopteris</taxon>
    </lineage>
</organism>
<evidence type="ECO:0000259" key="1">
    <source>
        <dbReference type="PROSITE" id="PS51819"/>
    </source>
</evidence>
<dbReference type="Proteomes" id="UP000825935">
    <property type="component" value="Chromosome 35"/>
</dbReference>
<dbReference type="Pfam" id="PF00903">
    <property type="entry name" value="Glyoxalase"/>
    <property type="match status" value="1"/>
</dbReference>
<gene>
    <name evidence="2" type="ORF">KP509_35G045100</name>
</gene>
<keyword evidence="3" id="KW-1185">Reference proteome</keyword>
<dbReference type="InterPro" id="IPR037523">
    <property type="entry name" value="VOC_core"/>
</dbReference>
<protein>
    <recommendedName>
        <fullName evidence="1">VOC domain-containing protein</fullName>
    </recommendedName>
</protein>
<dbReference type="EMBL" id="CM035440">
    <property type="protein sequence ID" value="KAH7282722.1"/>
    <property type="molecule type" value="Genomic_DNA"/>
</dbReference>
<dbReference type="AlphaFoldDB" id="A0A8T2QF41"/>
<reference evidence="2" key="1">
    <citation type="submission" date="2021-08" db="EMBL/GenBank/DDBJ databases">
        <title>WGS assembly of Ceratopteris richardii.</title>
        <authorList>
            <person name="Marchant D.B."/>
            <person name="Chen G."/>
            <person name="Jenkins J."/>
            <person name="Shu S."/>
            <person name="Leebens-Mack J."/>
            <person name="Grimwood J."/>
            <person name="Schmutz J."/>
            <person name="Soltis P."/>
            <person name="Soltis D."/>
            <person name="Chen Z.-H."/>
        </authorList>
    </citation>
    <scope>NUCLEOTIDE SEQUENCE</scope>
    <source>
        <strain evidence="2">Whitten #5841</strain>
        <tissue evidence="2">Leaf</tissue>
    </source>
</reference>
<dbReference type="PANTHER" id="PTHR46142:SF3">
    <property type="entry name" value="F18B13.24 PROTEIN"/>
    <property type="match status" value="1"/>
</dbReference>
<proteinExistence type="predicted"/>
<dbReference type="PROSITE" id="PS51819">
    <property type="entry name" value="VOC"/>
    <property type="match status" value="1"/>
</dbReference>
<dbReference type="InterPro" id="IPR029068">
    <property type="entry name" value="Glyas_Bleomycin-R_OHBP_Dase"/>
</dbReference>
<dbReference type="SUPFAM" id="SSF54593">
    <property type="entry name" value="Glyoxalase/Bleomycin resistance protein/Dihydroxybiphenyl dioxygenase"/>
    <property type="match status" value="1"/>
</dbReference>
<accession>A0A8T2QF41</accession>
<dbReference type="InterPro" id="IPR004360">
    <property type="entry name" value="Glyas_Fos-R_dOase_dom"/>
</dbReference>
<dbReference type="Gene3D" id="3.10.180.10">
    <property type="entry name" value="2,3-Dihydroxybiphenyl 1,2-Dioxygenase, domain 1"/>
    <property type="match status" value="1"/>
</dbReference>
<dbReference type="OrthoDB" id="16820at2759"/>
<name>A0A8T2QF41_CERRI</name>
<evidence type="ECO:0000313" key="2">
    <source>
        <dbReference type="EMBL" id="KAH7282722.1"/>
    </source>
</evidence>
<comment type="caution">
    <text evidence="2">The sequence shown here is derived from an EMBL/GenBank/DDBJ whole genome shotgun (WGS) entry which is preliminary data.</text>
</comment>
<feature type="domain" description="VOC" evidence="1">
    <location>
        <begin position="15"/>
        <end position="139"/>
    </location>
</feature>
<dbReference type="PANTHER" id="PTHR46142">
    <property type="match status" value="1"/>
</dbReference>
<sequence>MEIKEYGVSPLPISAVNHISLLCTSVTKSVEFYERVLGFVPIKRPRSFDFDGAWLFKFGFGIHLIEAPQLDHLPKKKEINPKDYHMSFQTACQDVDDIAECLEKLGVRYERFHVEENGIVVEQIFFHDPDGFMIEVCTCDNLPVVPLKPVPETSMDRPNHINLICSQQYMHCPAPAIPCGNSSTSEHQTSI</sequence>
<evidence type="ECO:0000313" key="3">
    <source>
        <dbReference type="Proteomes" id="UP000825935"/>
    </source>
</evidence>